<dbReference type="OrthoDB" id="4845768at2759"/>
<name>A0A066X5N5_COLSU</name>
<proteinExistence type="predicted"/>
<reference evidence="2" key="1">
    <citation type="journal article" date="2014" name="Genome Announc.">
        <title>Draft genome sequence of Colletotrichum sublineola, a destructive pathogen of cultivated sorghum.</title>
        <authorList>
            <person name="Baroncelli R."/>
            <person name="Sanz-Martin J.M."/>
            <person name="Rech G.E."/>
            <person name="Sukno S.A."/>
            <person name="Thon M.R."/>
        </authorList>
    </citation>
    <scope>NUCLEOTIDE SEQUENCE [LARGE SCALE GENOMIC DNA]</scope>
    <source>
        <strain evidence="2">TX430BB</strain>
    </source>
</reference>
<dbReference type="eggNOG" id="ENOG502T66J">
    <property type="taxonomic scope" value="Eukaryota"/>
</dbReference>
<evidence type="ECO:0000313" key="2">
    <source>
        <dbReference type="Proteomes" id="UP000027238"/>
    </source>
</evidence>
<dbReference type="AlphaFoldDB" id="A0A066X5N5"/>
<evidence type="ECO:0000313" key="1">
    <source>
        <dbReference type="EMBL" id="KDN64463.1"/>
    </source>
</evidence>
<comment type="caution">
    <text evidence="1">The sequence shown here is derived from an EMBL/GenBank/DDBJ whole genome shotgun (WGS) entry which is preliminary data.</text>
</comment>
<protein>
    <submittedName>
        <fullName evidence="1">Uncharacterized protein</fullName>
    </submittedName>
</protein>
<organism evidence="1 2">
    <name type="scientific">Colletotrichum sublineola</name>
    <name type="common">Sorghum anthracnose fungus</name>
    <dbReference type="NCBI Taxonomy" id="1173701"/>
    <lineage>
        <taxon>Eukaryota</taxon>
        <taxon>Fungi</taxon>
        <taxon>Dikarya</taxon>
        <taxon>Ascomycota</taxon>
        <taxon>Pezizomycotina</taxon>
        <taxon>Sordariomycetes</taxon>
        <taxon>Hypocreomycetidae</taxon>
        <taxon>Glomerellales</taxon>
        <taxon>Glomerellaceae</taxon>
        <taxon>Colletotrichum</taxon>
        <taxon>Colletotrichum graminicola species complex</taxon>
    </lineage>
</organism>
<dbReference type="EMBL" id="JMSE01001129">
    <property type="protein sequence ID" value="KDN64463.1"/>
    <property type="molecule type" value="Genomic_DNA"/>
</dbReference>
<dbReference type="OMA" id="VFRVSAW"/>
<sequence>MPDNEKRKASDSLTGSSKIAKLDILAQKSPKTDERAEYIAVTFSKLLGDETLFLKILDQARIDGKHRIVNINKGDDISEYYFNWFVDFEAWSNAMKLVQPGRRMRFPWPSAPSSEPKDLSDRAIWFPRFKEIQSILANLTSRERLENGLVLLEEEPEMTRNHPDTTSIELRQAIWDNVFPGQPCAKNRPFEVAVPGKIDYGVLVRADRSKRLQQLPPGIRMDVVHAENLKGATVRCLVFGFRKGVIDSPWNRILLAVVYNTAVQWVREEFMTQSKVPISQAFKNLKLSLIHGNVGPSERMKQLSLDKSLVAECDAELALGPYRNQEEHAVFRVSAWLEKEKLLSAAERSRMLRGWCSQIHVNLESLTSADQCMACRRAWEGKIEEWSVADPPLQMSWNEEKKFAAKMTE</sequence>
<keyword evidence="2" id="KW-1185">Reference proteome</keyword>
<gene>
    <name evidence="1" type="ORF">CSUB01_00420</name>
</gene>
<dbReference type="Proteomes" id="UP000027238">
    <property type="component" value="Unassembled WGS sequence"/>
</dbReference>
<accession>A0A066X5N5</accession>
<dbReference type="HOGENOM" id="CLU_662235_0_0_1"/>